<protein>
    <submittedName>
        <fullName evidence="1">Uncharacterized protein</fullName>
    </submittedName>
</protein>
<keyword evidence="2" id="KW-1185">Reference proteome</keyword>
<proteinExistence type="predicted"/>
<evidence type="ECO:0000313" key="2">
    <source>
        <dbReference type="Proteomes" id="UP001207468"/>
    </source>
</evidence>
<dbReference type="Proteomes" id="UP001207468">
    <property type="component" value="Unassembled WGS sequence"/>
</dbReference>
<accession>A0ACC0U7F8</accession>
<reference evidence="1" key="1">
    <citation type="submission" date="2021-03" db="EMBL/GenBank/DDBJ databases">
        <title>Evolutionary priming and transition to the ectomycorrhizal habit in an iconic lineage of mushroom-forming fungi: is preadaptation a requirement?</title>
        <authorList>
            <consortium name="DOE Joint Genome Institute"/>
            <person name="Looney B.P."/>
            <person name="Miyauchi S."/>
            <person name="Morin E."/>
            <person name="Drula E."/>
            <person name="Courty P.E."/>
            <person name="Chicoki N."/>
            <person name="Fauchery L."/>
            <person name="Kohler A."/>
            <person name="Kuo A."/>
            <person name="LaButti K."/>
            <person name="Pangilinan J."/>
            <person name="Lipzen A."/>
            <person name="Riley R."/>
            <person name="Andreopoulos W."/>
            <person name="He G."/>
            <person name="Johnson J."/>
            <person name="Barry K.W."/>
            <person name="Grigoriev I.V."/>
            <person name="Nagy L."/>
            <person name="Hibbett D."/>
            <person name="Henrissat B."/>
            <person name="Matheny P.B."/>
            <person name="Labbe J."/>
            <person name="Martin A.F."/>
        </authorList>
    </citation>
    <scope>NUCLEOTIDE SEQUENCE</scope>
    <source>
        <strain evidence="1">BPL698</strain>
    </source>
</reference>
<evidence type="ECO:0000313" key="1">
    <source>
        <dbReference type="EMBL" id="KAI9507475.1"/>
    </source>
</evidence>
<comment type="caution">
    <text evidence="1">The sequence shown here is derived from an EMBL/GenBank/DDBJ whole genome shotgun (WGS) entry which is preliminary data.</text>
</comment>
<dbReference type="EMBL" id="JAGFNK010000124">
    <property type="protein sequence ID" value="KAI9507475.1"/>
    <property type="molecule type" value="Genomic_DNA"/>
</dbReference>
<gene>
    <name evidence="1" type="ORF">F5148DRAFT_110959</name>
</gene>
<organism evidence="1 2">
    <name type="scientific">Russula earlei</name>
    <dbReference type="NCBI Taxonomy" id="71964"/>
    <lineage>
        <taxon>Eukaryota</taxon>
        <taxon>Fungi</taxon>
        <taxon>Dikarya</taxon>
        <taxon>Basidiomycota</taxon>
        <taxon>Agaricomycotina</taxon>
        <taxon>Agaricomycetes</taxon>
        <taxon>Russulales</taxon>
        <taxon>Russulaceae</taxon>
        <taxon>Russula</taxon>
    </lineage>
</organism>
<sequence length="311" mass="33190">MAPSNLQGLNLIHPAQPGGPYLADSQDPQDLLNLNLSHFPELSAQLDIWTNLAFESDEPLVQLNDKKPGGDEATHSPHSAEADEEDDADDGQPAQPDNHDNVVMADPVTVPAQPTHPRVASRPMKEFDIGSLLAGFGVDPFMAPPMQSASTAPSLAQILSLYPNSTYPSPPAPTSAEPSTQPAAAKRARVHRPSDTNDHAADGGSPAAVPVISTPLAAAEDKRRRNTAASARFRLKKKEREAALEKKSKELEIRVSELERECEGLRRENGWLKGLVVGVTGVGATQQQPQQSVSATAGVKRPREDVDGVGK</sequence>
<name>A0ACC0U7F8_9AGAM</name>